<dbReference type="EMBL" id="JACGWT010000001">
    <property type="protein sequence ID" value="MBA8792701.1"/>
    <property type="molecule type" value="Genomic_DNA"/>
</dbReference>
<gene>
    <name evidence="3" type="ORF">FHX74_000295</name>
</gene>
<dbReference type="RefSeq" id="WP_182558316.1">
    <property type="nucleotide sequence ID" value="NZ_JACGWT010000001.1"/>
</dbReference>
<accession>A0A7W3IP85</accession>
<keyword evidence="3" id="KW-0808">Transferase</keyword>
<dbReference type="InterPro" id="IPR029044">
    <property type="entry name" value="Nucleotide-diphossugar_trans"/>
</dbReference>
<evidence type="ECO:0000259" key="2">
    <source>
        <dbReference type="Pfam" id="PF00535"/>
    </source>
</evidence>
<dbReference type="PANTHER" id="PTHR48090:SF7">
    <property type="entry name" value="RFBJ PROTEIN"/>
    <property type="match status" value="1"/>
</dbReference>
<dbReference type="InterPro" id="IPR050256">
    <property type="entry name" value="Glycosyltransferase_2"/>
</dbReference>
<sequence length="310" mass="33309">MQSGSPAAPDRAGAGPRAGSVIIPAHNEERGIGRTLRTALGSEEHRSAADVRSGRRPGLEFVVVCNGCTDRTADAARAVGSELGADIRVIELEEPGKQSALRAGDAAVGSFPRIYLDADVEIDAESLQQLVGALRTDGVEAAAPERVIDFGGGSALVRAYYRVWLSLPSVRAGLFGRGVIAFTEEGHRRILAQPALMSDDLGLSEAFTPAERRVVEQAQVIIRAPRRAEDLLKRRIRVVTGNAQADVTGVRTEEARTSPATLIGILREQPTVVPAMVVFVGITLVARMRARRAIRQSDFSTWLRDESSRD</sequence>
<dbReference type="Gene3D" id="3.90.550.10">
    <property type="entry name" value="Spore Coat Polysaccharide Biosynthesis Protein SpsA, Chain A"/>
    <property type="match status" value="1"/>
</dbReference>
<reference evidence="3 4" key="1">
    <citation type="submission" date="2020-07" db="EMBL/GenBank/DDBJ databases">
        <title>Sequencing the genomes of 1000 actinobacteria strains.</title>
        <authorList>
            <person name="Klenk H.-P."/>
        </authorList>
    </citation>
    <scope>NUCLEOTIDE SEQUENCE [LARGE SCALE GENOMIC DNA]</scope>
    <source>
        <strain evidence="3 4">DSM 100723</strain>
    </source>
</reference>
<feature type="domain" description="Glycosyltransferase 2-like" evidence="2">
    <location>
        <begin position="20"/>
        <end position="160"/>
    </location>
</feature>
<proteinExistence type="inferred from homology"/>
<evidence type="ECO:0000256" key="1">
    <source>
        <dbReference type="ARBA" id="ARBA00006739"/>
    </source>
</evidence>
<dbReference type="InterPro" id="IPR001173">
    <property type="entry name" value="Glyco_trans_2-like"/>
</dbReference>
<protein>
    <submittedName>
        <fullName evidence="3">Glycosyltransferase involved in cell wall biosynthesis</fullName>
    </submittedName>
</protein>
<dbReference type="PANTHER" id="PTHR48090">
    <property type="entry name" value="UNDECAPRENYL-PHOSPHATE 4-DEOXY-4-FORMAMIDO-L-ARABINOSE TRANSFERASE-RELATED"/>
    <property type="match status" value="1"/>
</dbReference>
<dbReference type="Pfam" id="PF00535">
    <property type="entry name" value="Glycos_transf_2"/>
    <property type="match status" value="1"/>
</dbReference>
<evidence type="ECO:0000313" key="3">
    <source>
        <dbReference type="EMBL" id="MBA8792701.1"/>
    </source>
</evidence>
<dbReference type="Proteomes" id="UP000523079">
    <property type="component" value="Unassembled WGS sequence"/>
</dbReference>
<evidence type="ECO:0000313" key="4">
    <source>
        <dbReference type="Proteomes" id="UP000523079"/>
    </source>
</evidence>
<dbReference type="AlphaFoldDB" id="A0A7W3IP85"/>
<dbReference type="GO" id="GO:0016740">
    <property type="term" value="F:transferase activity"/>
    <property type="evidence" value="ECO:0007669"/>
    <property type="project" value="UniProtKB-KW"/>
</dbReference>
<comment type="caution">
    <text evidence="3">The sequence shown here is derived from an EMBL/GenBank/DDBJ whole genome shotgun (WGS) entry which is preliminary data.</text>
</comment>
<keyword evidence="4" id="KW-1185">Reference proteome</keyword>
<organism evidence="3 4">
    <name type="scientific">Microlunatus kandeliicorticis</name>
    <dbReference type="NCBI Taxonomy" id="1759536"/>
    <lineage>
        <taxon>Bacteria</taxon>
        <taxon>Bacillati</taxon>
        <taxon>Actinomycetota</taxon>
        <taxon>Actinomycetes</taxon>
        <taxon>Propionibacteriales</taxon>
        <taxon>Propionibacteriaceae</taxon>
        <taxon>Microlunatus</taxon>
    </lineage>
</organism>
<comment type="similarity">
    <text evidence="1">Belongs to the glycosyltransferase 2 family.</text>
</comment>
<name>A0A7W3IP85_9ACTN</name>
<dbReference type="SUPFAM" id="SSF53448">
    <property type="entry name" value="Nucleotide-diphospho-sugar transferases"/>
    <property type="match status" value="1"/>
</dbReference>